<gene>
    <name evidence="1" type="ORF">QAD02_011626</name>
</gene>
<proteinExistence type="predicted"/>
<dbReference type="Proteomes" id="UP001239111">
    <property type="component" value="Chromosome 2"/>
</dbReference>
<reference evidence="1" key="1">
    <citation type="submission" date="2023-04" db="EMBL/GenBank/DDBJ databases">
        <title>A chromosome-level genome assembly of the parasitoid wasp Eretmocerus hayati.</title>
        <authorList>
            <person name="Zhong Y."/>
            <person name="Liu S."/>
            <person name="Liu Y."/>
        </authorList>
    </citation>
    <scope>NUCLEOTIDE SEQUENCE</scope>
    <source>
        <strain evidence="1">ZJU_SS_LIU_2023</strain>
    </source>
</reference>
<evidence type="ECO:0000313" key="1">
    <source>
        <dbReference type="EMBL" id="KAJ8675840.1"/>
    </source>
</evidence>
<accession>A0ACC2P239</accession>
<keyword evidence="2" id="KW-1185">Reference proteome</keyword>
<sequence>MKYEEGRGGHGSQTCSSASTKSTFLSDLVFHDLLQREILRVLGYRGFAMSNNTQKVNLASIKFPQRPHKFGVVKVPQKCAGFGKDTYLVVANKHIGKINNHNVIRVMQGPYSNEDPGMIKGILKNPDVAPPISWPYVSCGILRHTETDVLAENLISQLETQAITPSNNNVIPTSTLGKTLSQKLSCVPVMSNKKAVSSPSTVPINQVATPVGVSTSVTVPTDIDQNCSQITVDTPHAVARGTSDELNNNHSPHPISLVKDPEQTPITISWASARFNEILDKLNWLTTQFVSLKKSTNDSLASLEAKVVNVQKDVDQLAVHVKNERELRKNENIMTESEFAQEHNLKFPLETISDFNDFEAKIGPATEVRKVNSKNEEVTKVVNSKVFEDLKTHLISCTDSSKALEVSLDKLCKSMFSGDVMRNITSQRASRKDSTKIIMKTTRFFVCLRDAFAHVYANKIVVGDGKIILDCMKIIINKGHGWGVRSSNQSQKSLEDSDRERSILDGENDNVIISHKRPPVDDEAQSTKRRSMEIDGDDEFFIFSEESTNVD</sequence>
<comment type="caution">
    <text evidence="1">The sequence shown here is derived from an EMBL/GenBank/DDBJ whole genome shotgun (WGS) entry which is preliminary data.</text>
</comment>
<evidence type="ECO:0000313" key="2">
    <source>
        <dbReference type="Proteomes" id="UP001239111"/>
    </source>
</evidence>
<name>A0ACC2P239_9HYME</name>
<organism evidence="1 2">
    <name type="scientific">Eretmocerus hayati</name>
    <dbReference type="NCBI Taxonomy" id="131215"/>
    <lineage>
        <taxon>Eukaryota</taxon>
        <taxon>Metazoa</taxon>
        <taxon>Ecdysozoa</taxon>
        <taxon>Arthropoda</taxon>
        <taxon>Hexapoda</taxon>
        <taxon>Insecta</taxon>
        <taxon>Pterygota</taxon>
        <taxon>Neoptera</taxon>
        <taxon>Endopterygota</taxon>
        <taxon>Hymenoptera</taxon>
        <taxon>Apocrita</taxon>
        <taxon>Proctotrupomorpha</taxon>
        <taxon>Chalcidoidea</taxon>
        <taxon>Aphelinidae</taxon>
        <taxon>Aphelininae</taxon>
        <taxon>Eretmocerus</taxon>
    </lineage>
</organism>
<protein>
    <submittedName>
        <fullName evidence="1">Uncharacterized protein</fullName>
    </submittedName>
</protein>
<dbReference type="EMBL" id="CM056742">
    <property type="protein sequence ID" value="KAJ8675840.1"/>
    <property type="molecule type" value="Genomic_DNA"/>
</dbReference>